<keyword evidence="3" id="KW-0731">Sigma factor</keyword>
<dbReference type="NCBIfam" id="TIGR02937">
    <property type="entry name" value="sigma70-ECF"/>
    <property type="match status" value="1"/>
</dbReference>
<dbReference type="PANTHER" id="PTHR43133:SF8">
    <property type="entry name" value="RNA POLYMERASE SIGMA FACTOR HI_1459-RELATED"/>
    <property type="match status" value="1"/>
</dbReference>
<dbReference type="InterPro" id="IPR013325">
    <property type="entry name" value="RNA_pol_sigma_r2"/>
</dbReference>
<organism evidence="8 9">
    <name type="scientific">Sphingomonas colocasiae</name>
    <dbReference type="NCBI Taxonomy" id="1848973"/>
    <lineage>
        <taxon>Bacteria</taxon>
        <taxon>Pseudomonadati</taxon>
        <taxon>Pseudomonadota</taxon>
        <taxon>Alphaproteobacteria</taxon>
        <taxon>Sphingomonadales</taxon>
        <taxon>Sphingomonadaceae</taxon>
        <taxon>Sphingomonas</taxon>
    </lineage>
</organism>
<dbReference type="EMBL" id="JAINVV010000008">
    <property type="protein sequence ID" value="MBY8824153.1"/>
    <property type="molecule type" value="Genomic_DNA"/>
</dbReference>
<evidence type="ECO:0000256" key="5">
    <source>
        <dbReference type="ARBA" id="ARBA00023163"/>
    </source>
</evidence>
<dbReference type="InterPro" id="IPR013324">
    <property type="entry name" value="RNA_pol_sigma_r3/r4-like"/>
</dbReference>
<evidence type="ECO:0000313" key="8">
    <source>
        <dbReference type="EMBL" id="MBY8824153.1"/>
    </source>
</evidence>
<dbReference type="Pfam" id="PF04542">
    <property type="entry name" value="Sigma70_r2"/>
    <property type="match status" value="1"/>
</dbReference>
<protein>
    <submittedName>
        <fullName evidence="8">Sigma-70 family RNA polymerase sigma factor</fullName>
    </submittedName>
</protein>
<evidence type="ECO:0000256" key="2">
    <source>
        <dbReference type="ARBA" id="ARBA00023015"/>
    </source>
</evidence>
<dbReference type="InterPro" id="IPR007627">
    <property type="entry name" value="RNA_pol_sigma70_r2"/>
</dbReference>
<dbReference type="SUPFAM" id="SSF88659">
    <property type="entry name" value="Sigma3 and sigma4 domains of RNA polymerase sigma factors"/>
    <property type="match status" value="1"/>
</dbReference>
<dbReference type="Gene3D" id="1.10.10.10">
    <property type="entry name" value="Winged helix-like DNA-binding domain superfamily/Winged helix DNA-binding domain"/>
    <property type="match status" value="1"/>
</dbReference>
<dbReference type="Pfam" id="PF08281">
    <property type="entry name" value="Sigma70_r4_2"/>
    <property type="match status" value="1"/>
</dbReference>
<keyword evidence="2" id="KW-0805">Transcription regulation</keyword>
<evidence type="ECO:0000256" key="4">
    <source>
        <dbReference type="ARBA" id="ARBA00023125"/>
    </source>
</evidence>
<dbReference type="SUPFAM" id="SSF88946">
    <property type="entry name" value="Sigma2 domain of RNA polymerase sigma factors"/>
    <property type="match status" value="1"/>
</dbReference>
<feature type="domain" description="RNA polymerase sigma factor 70 region 4 type 2" evidence="7">
    <location>
        <begin position="105"/>
        <end position="151"/>
    </location>
</feature>
<dbReference type="InterPro" id="IPR014284">
    <property type="entry name" value="RNA_pol_sigma-70_dom"/>
</dbReference>
<proteinExistence type="inferred from homology"/>
<dbReference type="InterPro" id="IPR036388">
    <property type="entry name" value="WH-like_DNA-bd_sf"/>
</dbReference>
<comment type="caution">
    <text evidence="8">The sequence shown here is derived from an EMBL/GenBank/DDBJ whole genome shotgun (WGS) entry which is preliminary data.</text>
</comment>
<keyword evidence="5" id="KW-0804">Transcription</keyword>
<evidence type="ECO:0000259" key="7">
    <source>
        <dbReference type="Pfam" id="PF08281"/>
    </source>
</evidence>
<gene>
    <name evidence="8" type="ORF">K7G82_17750</name>
</gene>
<reference evidence="8 9" key="1">
    <citation type="submission" date="2021-08" db="EMBL/GenBank/DDBJ databases">
        <authorList>
            <person name="Tuo L."/>
        </authorList>
    </citation>
    <scope>NUCLEOTIDE SEQUENCE [LARGE SCALE GENOMIC DNA]</scope>
    <source>
        <strain evidence="8 9">JCM 31229</strain>
    </source>
</reference>
<sequence length="161" mass="18571">MASIDRAYRPVLLRYFLRRTDNHAEAEDLTQEVFVRLARTDLSVLDAREAYIFQTASNLLRDRARRAKVRSLYIEDKRWAPDAGIDPLDPHRIAEGNDMLACLFAGLEELPEQTRHIFTLYRIERVAKKTIAAKFGVCESTVDKHIARAMGFLTSKLGHRR</sequence>
<evidence type="ECO:0000259" key="6">
    <source>
        <dbReference type="Pfam" id="PF04542"/>
    </source>
</evidence>
<feature type="domain" description="RNA polymerase sigma-70 region 2" evidence="6">
    <location>
        <begin position="6"/>
        <end position="68"/>
    </location>
</feature>
<dbReference type="RefSeq" id="WP_222991240.1">
    <property type="nucleotide sequence ID" value="NZ_JAINVV010000008.1"/>
</dbReference>
<comment type="similarity">
    <text evidence="1">Belongs to the sigma-70 factor family. ECF subfamily.</text>
</comment>
<evidence type="ECO:0000256" key="3">
    <source>
        <dbReference type="ARBA" id="ARBA00023082"/>
    </source>
</evidence>
<dbReference type="Proteomes" id="UP000706039">
    <property type="component" value="Unassembled WGS sequence"/>
</dbReference>
<dbReference type="InterPro" id="IPR039425">
    <property type="entry name" value="RNA_pol_sigma-70-like"/>
</dbReference>
<name>A0ABS7PS39_9SPHN</name>
<dbReference type="Gene3D" id="1.10.1740.10">
    <property type="match status" value="1"/>
</dbReference>
<evidence type="ECO:0000313" key="9">
    <source>
        <dbReference type="Proteomes" id="UP000706039"/>
    </source>
</evidence>
<evidence type="ECO:0000256" key="1">
    <source>
        <dbReference type="ARBA" id="ARBA00010641"/>
    </source>
</evidence>
<dbReference type="InterPro" id="IPR013249">
    <property type="entry name" value="RNA_pol_sigma70_r4_t2"/>
</dbReference>
<keyword evidence="9" id="KW-1185">Reference proteome</keyword>
<dbReference type="PANTHER" id="PTHR43133">
    <property type="entry name" value="RNA POLYMERASE ECF-TYPE SIGMA FACTO"/>
    <property type="match status" value="1"/>
</dbReference>
<accession>A0ABS7PS39</accession>
<keyword evidence="4" id="KW-0238">DNA-binding</keyword>